<reference evidence="2 3" key="1">
    <citation type="journal article" date="2016" name="J. Microbiol.">
        <title>Dankookia rubra gen. nov., sp. nov., an alphaproteobacterium isolated from sediment of a shallow stream.</title>
        <authorList>
            <person name="Kim W.H."/>
            <person name="Kim D.H."/>
            <person name="Kang K."/>
            <person name="Ahn T.Y."/>
        </authorList>
    </citation>
    <scope>NUCLEOTIDE SEQUENCE [LARGE SCALE GENOMIC DNA]</scope>
    <source>
        <strain evidence="2 3">JCM30602</strain>
    </source>
</reference>
<dbReference type="OrthoDB" id="7375485at2"/>
<dbReference type="AlphaFoldDB" id="A0A4R5QI50"/>
<sequence>MPKRFGVLLAASLVAVLLAGLLHPSPAQAGPCGPYFNGDIPDCEPQVQAPVSYGGWETQGWAYYCTGDHPYYWGLSYSNYAGNYTWDNSCFSGIQNEFFEDQPNKFDATFTNWCLSTQSIVVTLGCSKQPPPGYGAACSFSGGPVGDPGCTQSNAQNHCSSTNPPVCFQTFSETCGDNSKYTCTIDLLVTWCYKCD</sequence>
<evidence type="ECO:0000256" key="1">
    <source>
        <dbReference type="SAM" id="SignalP"/>
    </source>
</evidence>
<accession>A0A4R5QI50</accession>
<proteinExistence type="predicted"/>
<dbReference type="Proteomes" id="UP000295096">
    <property type="component" value="Unassembled WGS sequence"/>
</dbReference>
<keyword evidence="1" id="KW-0732">Signal</keyword>
<comment type="caution">
    <text evidence="2">The sequence shown here is derived from an EMBL/GenBank/DDBJ whole genome shotgun (WGS) entry which is preliminary data.</text>
</comment>
<keyword evidence="3" id="KW-1185">Reference proteome</keyword>
<organism evidence="2 3">
    <name type="scientific">Dankookia rubra</name>
    <dbReference type="NCBI Taxonomy" id="1442381"/>
    <lineage>
        <taxon>Bacteria</taxon>
        <taxon>Pseudomonadati</taxon>
        <taxon>Pseudomonadota</taxon>
        <taxon>Alphaproteobacteria</taxon>
        <taxon>Acetobacterales</taxon>
        <taxon>Roseomonadaceae</taxon>
        <taxon>Dankookia</taxon>
    </lineage>
</organism>
<gene>
    <name evidence="2" type="ORF">E2C06_11395</name>
</gene>
<dbReference type="RefSeq" id="WP_133288731.1">
    <property type="nucleotide sequence ID" value="NZ_SMSJ01000011.1"/>
</dbReference>
<evidence type="ECO:0000313" key="2">
    <source>
        <dbReference type="EMBL" id="TDH62468.1"/>
    </source>
</evidence>
<protein>
    <recommendedName>
        <fullName evidence="4">Secreted protein</fullName>
    </recommendedName>
</protein>
<evidence type="ECO:0000313" key="3">
    <source>
        <dbReference type="Proteomes" id="UP000295096"/>
    </source>
</evidence>
<evidence type="ECO:0008006" key="4">
    <source>
        <dbReference type="Google" id="ProtNLM"/>
    </source>
</evidence>
<feature type="signal peptide" evidence="1">
    <location>
        <begin position="1"/>
        <end position="29"/>
    </location>
</feature>
<name>A0A4R5QI50_9PROT</name>
<feature type="chain" id="PRO_5020978036" description="Secreted protein" evidence="1">
    <location>
        <begin position="30"/>
        <end position="196"/>
    </location>
</feature>
<dbReference type="EMBL" id="SMSJ01000011">
    <property type="protein sequence ID" value="TDH62468.1"/>
    <property type="molecule type" value="Genomic_DNA"/>
</dbReference>